<keyword evidence="6 7" id="KW-0472">Membrane</keyword>
<feature type="domain" description="ABC transmembrane type-1" evidence="8">
    <location>
        <begin position="95"/>
        <end position="301"/>
    </location>
</feature>
<evidence type="ECO:0000256" key="3">
    <source>
        <dbReference type="ARBA" id="ARBA00022475"/>
    </source>
</evidence>
<evidence type="ECO:0000256" key="2">
    <source>
        <dbReference type="ARBA" id="ARBA00022448"/>
    </source>
</evidence>
<name>A0A1G7KS74_9DEIN</name>
<feature type="transmembrane region" description="Helical" evidence="7">
    <location>
        <begin position="133"/>
        <end position="154"/>
    </location>
</feature>
<dbReference type="GO" id="GO:0005886">
    <property type="term" value="C:plasma membrane"/>
    <property type="evidence" value="ECO:0007669"/>
    <property type="project" value="UniProtKB-SubCell"/>
</dbReference>
<dbReference type="GO" id="GO:0071916">
    <property type="term" value="F:dipeptide transmembrane transporter activity"/>
    <property type="evidence" value="ECO:0007669"/>
    <property type="project" value="TreeGrafter"/>
</dbReference>
<keyword evidence="2 7" id="KW-0813">Transport</keyword>
<dbReference type="InterPro" id="IPR035906">
    <property type="entry name" value="MetI-like_sf"/>
</dbReference>
<keyword evidence="3" id="KW-1003">Cell membrane</keyword>
<evidence type="ECO:0000259" key="8">
    <source>
        <dbReference type="PROSITE" id="PS50928"/>
    </source>
</evidence>
<dbReference type="PANTHER" id="PTHR43163">
    <property type="entry name" value="DIPEPTIDE TRANSPORT SYSTEM PERMEASE PROTEIN DPPB-RELATED"/>
    <property type="match status" value="1"/>
</dbReference>
<dbReference type="Pfam" id="PF19300">
    <property type="entry name" value="BPD_transp_1_N"/>
    <property type="match status" value="1"/>
</dbReference>
<dbReference type="AlphaFoldDB" id="A0A1G7KS74"/>
<dbReference type="CDD" id="cd06261">
    <property type="entry name" value="TM_PBP2"/>
    <property type="match status" value="1"/>
</dbReference>
<dbReference type="Gene3D" id="1.10.3720.10">
    <property type="entry name" value="MetI-like"/>
    <property type="match status" value="1"/>
</dbReference>
<dbReference type="OrthoDB" id="29805at2"/>
<dbReference type="STRING" id="482827.SAMN04488243_1499"/>
<dbReference type="PROSITE" id="PS50928">
    <property type="entry name" value="ABC_TM1"/>
    <property type="match status" value="1"/>
</dbReference>
<sequence length="311" mass="33309">MGRFLLRRLLLALVTLWLASSLVFAFLLFLPGDPVQAILGLEASPEARAALERALGLDRPPGKRYLRWLAGLMRLDLGESIRYARPVASLVGERLALSLALVLLGLGGALLFALPLALWAARFPPVDLALSGLMAFLQSVPTFFLGVVLLYAFAVHLPLLPASGFPGWQDPLAALRHLLLPALTLALARAAVLFRMARGSLLEVLSQDYIRTARAKGVPEGWVLLKHALRPASLPVVTLLGLEGGFLLTGAVVVEAVFALPGLGGLALTALEARDYPLLQGLVLVMAALIVLFNLAVDLLYGLLDPRVEYA</sequence>
<dbReference type="Pfam" id="PF00528">
    <property type="entry name" value="BPD_transp_1"/>
    <property type="match status" value="1"/>
</dbReference>
<feature type="transmembrane region" description="Helical" evidence="7">
    <location>
        <begin position="174"/>
        <end position="194"/>
    </location>
</feature>
<keyword evidence="10" id="KW-1185">Reference proteome</keyword>
<proteinExistence type="inferred from homology"/>
<feature type="transmembrane region" description="Helical" evidence="7">
    <location>
        <begin position="278"/>
        <end position="304"/>
    </location>
</feature>
<accession>A0A1G7KS74</accession>
<protein>
    <submittedName>
        <fullName evidence="9">Peptide/nickel transport system permease protein</fullName>
    </submittedName>
</protein>
<evidence type="ECO:0000256" key="1">
    <source>
        <dbReference type="ARBA" id="ARBA00004651"/>
    </source>
</evidence>
<evidence type="ECO:0000256" key="5">
    <source>
        <dbReference type="ARBA" id="ARBA00022989"/>
    </source>
</evidence>
<evidence type="ECO:0000256" key="6">
    <source>
        <dbReference type="ARBA" id="ARBA00023136"/>
    </source>
</evidence>
<keyword evidence="4 7" id="KW-0812">Transmembrane</keyword>
<dbReference type="Proteomes" id="UP000199446">
    <property type="component" value="Unassembled WGS sequence"/>
</dbReference>
<dbReference type="InterPro" id="IPR000515">
    <property type="entry name" value="MetI-like"/>
</dbReference>
<organism evidence="9 10">
    <name type="scientific">Thermus arciformis</name>
    <dbReference type="NCBI Taxonomy" id="482827"/>
    <lineage>
        <taxon>Bacteria</taxon>
        <taxon>Thermotogati</taxon>
        <taxon>Deinococcota</taxon>
        <taxon>Deinococci</taxon>
        <taxon>Thermales</taxon>
        <taxon>Thermaceae</taxon>
        <taxon>Thermus</taxon>
    </lineage>
</organism>
<evidence type="ECO:0000256" key="7">
    <source>
        <dbReference type="RuleBase" id="RU363032"/>
    </source>
</evidence>
<evidence type="ECO:0000313" key="9">
    <source>
        <dbReference type="EMBL" id="SDF39946.1"/>
    </source>
</evidence>
<dbReference type="InterPro" id="IPR045621">
    <property type="entry name" value="BPD_transp_1_N"/>
</dbReference>
<comment type="similarity">
    <text evidence="7">Belongs to the binding-protein-dependent transport system permease family.</text>
</comment>
<comment type="subcellular location">
    <subcellularLocation>
        <location evidence="1 7">Cell membrane</location>
        <topology evidence="1 7">Multi-pass membrane protein</topology>
    </subcellularLocation>
</comment>
<gene>
    <name evidence="9" type="ORF">SAMN04488243_1499</name>
</gene>
<dbReference type="RefSeq" id="WP_093008597.1">
    <property type="nucleotide sequence ID" value="NZ_FNBC01000049.1"/>
</dbReference>
<feature type="transmembrane region" description="Helical" evidence="7">
    <location>
        <begin position="95"/>
        <end position="121"/>
    </location>
</feature>
<dbReference type="SUPFAM" id="SSF161098">
    <property type="entry name" value="MetI-like"/>
    <property type="match status" value="1"/>
</dbReference>
<dbReference type="PANTHER" id="PTHR43163:SF6">
    <property type="entry name" value="DIPEPTIDE TRANSPORT SYSTEM PERMEASE PROTEIN DPPB-RELATED"/>
    <property type="match status" value="1"/>
</dbReference>
<evidence type="ECO:0000256" key="4">
    <source>
        <dbReference type="ARBA" id="ARBA00022692"/>
    </source>
</evidence>
<evidence type="ECO:0000313" key="10">
    <source>
        <dbReference type="Proteomes" id="UP000199446"/>
    </source>
</evidence>
<reference evidence="10" key="1">
    <citation type="submission" date="2016-10" db="EMBL/GenBank/DDBJ databases">
        <authorList>
            <person name="Varghese N."/>
            <person name="Submissions S."/>
        </authorList>
    </citation>
    <scope>NUCLEOTIDE SEQUENCE [LARGE SCALE GENOMIC DNA]</scope>
    <source>
        <strain evidence="10">CGMCC 1.6992</strain>
    </source>
</reference>
<feature type="transmembrane region" description="Helical" evidence="7">
    <location>
        <begin position="236"/>
        <end position="258"/>
    </location>
</feature>
<dbReference type="EMBL" id="FNBC01000049">
    <property type="protein sequence ID" value="SDF39946.1"/>
    <property type="molecule type" value="Genomic_DNA"/>
</dbReference>
<keyword evidence="5 7" id="KW-1133">Transmembrane helix</keyword>